<organism evidence="2 3">
    <name type="scientific">Globodera pallida</name>
    <name type="common">Potato cyst nematode worm</name>
    <name type="synonym">Heterodera pallida</name>
    <dbReference type="NCBI Taxonomy" id="36090"/>
    <lineage>
        <taxon>Eukaryota</taxon>
        <taxon>Metazoa</taxon>
        <taxon>Ecdysozoa</taxon>
        <taxon>Nematoda</taxon>
        <taxon>Chromadorea</taxon>
        <taxon>Rhabditida</taxon>
        <taxon>Tylenchina</taxon>
        <taxon>Tylenchomorpha</taxon>
        <taxon>Tylenchoidea</taxon>
        <taxon>Heteroderidae</taxon>
        <taxon>Heteroderinae</taxon>
        <taxon>Globodera</taxon>
    </lineage>
</organism>
<evidence type="ECO:0000256" key="1">
    <source>
        <dbReference type="SAM" id="Phobius"/>
    </source>
</evidence>
<evidence type="ECO:0000313" key="2">
    <source>
        <dbReference type="Proteomes" id="UP000050741"/>
    </source>
</evidence>
<sequence length="281" mass="30208">MLLVKGAIGTGRAVTLGLSKPRLVGRAEKTFTVDRGFAFGAASGLPSGVDSLTQPAQRVLCVASTYVPVSQGPRDALDAGDFKKSVHVGHPCFELAASLRKPTEVHFACFTRGKLIELERHVDTKFFENIRVCYNGNTRTAFTVDGPPKSVLNLFDNARRSFVGDSPRGFQLKCSQTLAVRNFCTGVSASEKVEILEHKLLAMISKSAAGYIGKITGYILTLILASMALGLALTGLVVANILAVSDIRAGQVEMNMKMNRLLGNTDGLPMKTIMSETKEKN</sequence>
<dbReference type="WBParaSite" id="GPLIN_001082000">
    <property type="protein sequence ID" value="GPLIN_001082000"/>
    <property type="gene ID" value="GPLIN_001082000"/>
</dbReference>
<reference evidence="3" key="3">
    <citation type="submission" date="2016-06" db="UniProtKB">
        <authorList>
            <consortium name="WormBaseParasite"/>
        </authorList>
    </citation>
    <scope>IDENTIFICATION</scope>
</reference>
<feature type="transmembrane region" description="Helical" evidence="1">
    <location>
        <begin position="215"/>
        <end position="244"/>
    </location>
</feature>
<evidence type="ECO:0000313" key="3">
    <source>
        <dbReference type="WBParaSite" id="GPLIN_001082000"/>
    </source>
</evidence>
<keyword evidence="1" id="KW-0472">Membrane</keyword>
<reference evidence="2" key="2">
    <citation type="submission" date="2014-05" db="EMBL/GenBank/DDBJ databases">
        <title>The genome and life-stage specific transcriptomes of Globodera pallida elucidate key aspects of plant parasitism by a cyst nematode.</title>
        <authorList>
            <person name="Cotton J.A."/>
            <person name="Lilley C.J."/>
            <person name="Jones L.M."/>
            <person name="Kikuchi T."/>
            <person name="Reid A.J."/>
            <person name="Thorpe P."/>
            <person name="Tsai I.J."/>
            <person name="Beasley H."/>
            <person name="Blok V."/>
            <person name="Cock P.J.A."/>
            <person name="Van den Akker S.E."/>
            <person name="Holroyd N."/>
            <person name="Hunt M."/>
            <person name="Mantelin S."/>
            <person name="Naghra H."/>
            <person name="Pain A."/>
            <person name="Palomares-Rius J.E."/>
            <person name="Zarowiecki M."/>
            <person name="Berriman M."/>
            <person name="Jones J.T."/>
            <person name="Urwin P.E."/>
        </authorList>
    </citation>
    <scope>NUCLEOTIDE SEQUENCE [LARGE SCALE GENOMIC DNA]</scope>
    <source>
        <strain evidence="2">Lindley</strain>
    </source>
</reference>
<accession>A0A183CD66</accession>
<protein>
    <submittedName>
        <fullName evidence="3">ZP domain-containing protein</fullName>
    </submittedName>
</protein>
<reference evidence="2" key="1">
    <citation type="submission" date="2013-12" db="EMBL/GenBank/DDBJ databases">
        <authorList>
            <person name="Aslett M."/>
        </authorList>
    </citation>
    <scope>NUCLEOTIDE SEQUENCE [LARGE SCALE GENOMIC DNA]</scope>
    <source>
        <strain evidence="2">Lindley</strain>
    </source>
</reference>
<keyword evidence="1" id="KW-0812">Transmembrane</keyword>
<dbReference type="Proteomes" id="UP000050741">
    <property type="component" value="Unassembled WGS sequence"/>
</dbReference>
<keyword evidence="1" id="KW-1133">Transmembrane helix</keyword>
<proteinExistence type="predicted"/>
<dbReference type="AlphaFoldDB" id="A0A183CD66"/>
<keyword evidence="2" id="KW-1185">Reference proteome</keyword>
<name>A0A183CD66_GLOPA</name>